<keyword evidence="6 7" id="KW-0472">Membrane</keyword>
<dbReference type="Proteomes" id="UP001207605">
    <property type="component" value="Unassembled WGS sequence"/>
</dbReference>
<feature type="transmembrane region" description="Helical" evidence="7">
    <location>
        <begin position="6"/>
        <end position="23"/>
    </location>
</feature>
<organism evidence="9 10">
    <name type="scientific">Dorea ammoniilytica</name>
    <dbReference type="NCBI Taxonomy" id="2981788"/>
    <lineage>
        <taxon>Bacteria</taxon>
        <taxon>Bacillati</taxon>
        <taxon>Bacillota</taxon>
        <taxon>Clostridia</taxon>
        <taxon>Lachnospirales</taxon>
        <taxon>Lachnospiraceae</taxon>
        <taxon>Dorea</taxon>
    </lineage>
</organism>
<feature type="transmembrane region" description="Helical" evidence="7">
    <location>
        <begin position="112"/>
        <end position="132"/>
    </location>
</feature>
<evidence type="ECO:0000313" key="10">
    <source>
        <dbReference type="Proteomes" id="UP001207605"/>
    </source>
</evidence>
<accession>A0ABT2S8K6</accession>
<dbReference type="Gene3D" id="3.30.1120.170">
    <property type="match status" value="1"/>
</dbReference>
<feature type="domain" description="Sulfatase N-terminal" evidence="8">
    <location>
        <begin position="289"/>
        <end position="576"/>
    </location>
</feature>
<feature type="transmembrane region" description="Helical" evidence="7">
    <location>
        <begin position="35"/>
        <end position="54"/>
    </location>
</feature>
<comment type="caution">
    <text evidence="9">The sequence shown here is derived from an EMBL/GenBank/DDBJ whole genome shotgun (WGS) entry which is preliminary data.</text>
</comment>
<evidence type="ECO:0000256" key="5">
    <source>
        <dbReference type="ARBA" id="ARBA00022989"/>
    </source>
</evidence>
<keyword evidence="5 7" id="KW-1133">Transmembrane helix</keyword>
<evidence type="ECO:0000256" key="6">
    <source>
        <dbReference type="ARBA" id="ARBA00023136"/>
    </source>
</evidence>
<sequence length="670" mass="76246">MRVRKITMPVYFSIVILYLEMVFHIYEFRSLSGGFFFMTLFSVMGGVLIGALIGKMRERAAYIVTIVVTAVLCLFFCAEIVYKSVFQKFLALFSMLGVAGQAFDFMDVIGKNVLLTIGGLILLWLPMIFLIIGKRKNVIVFRQYSWKESMKRIALAAEMYLAAILILGCMSQEPYSLNDIYYHNVSTDLTVEQFGVLTTNRLDAWYQVAGKPMRTLQMAVADDADKKNDKKDADGKDSGIDTSPNIMDIDFDGILAASPNDSVTQLTQYFQAQSGTNKNEYTGMFEGYNVIFITAEGFSGYVIDEERTPMLYKLKNEGFVFNHYYTPGWYGSTSDGEYANLTGLLPTDGIVSMREAGENGNNMFFTLGRQLERNGYTLNGFHNNDYTYYGRDKSHPNMGYNWYGTGNWFQPEKTESGKDYWPQSDVQLMLQSMDMYMDQEPFHTYYMTVSGHMMYDVNSNQMAYKNYDQVADLPYSETTKGYLACQLELEKALETLVVELEDRGLADHTVIVLGADHIPYDDKPVCDELAGHELDPGVEWYQNDLIIWSGSMKEPVQVDKYCYDVDILPTISNLLGLEYDSRLMVGQDILSDSEQLVCFPNRSFISGKCIYNAVNGSVTPLTDEEVTQEYLDQMSAVVYDKFSVSEMVLHENYYQYLDGHISFKSDEKSN</sequence>
<evidence type="ECO:0000256" key="1">
    <source>
        <dbReference type="ARBA" id="ARBA00004651"/>
    </source>
</evidence>
<feature type="transmembrane region" description="Helical" evidence="7">
    <location>
        <begin position="153"/>
        <end position="170"/>
    </location>
</feature>
<dbReference type="InterPro" id="IPR017850">
    <property type="entry name" value="Alkaline_phosphatase_core_sf"/>
</dbReference>
<dbReference type="Gene3D" id="3.40.720.10">
    <property type="entry name" value="Alkaline Phosphatase, subunit A"/>
    <property type="match status" value="1"/>
</dbReference>
<comment type="pathway">
    <text evidence="2">Cell wall biogenesis; lipoteichoic acid biosynthesis.</text>
</comment>
<dbReference type="InterPro" id="IPR000917">
    <property type="entry name" value="Sulfatase_N"/>
</dbReference>
<dbReference type="EMBL" id="JAOQJV010000020">
    <property type="protein sequence ID" value="MCU6700922.1"/>
    <property type="molecule type" value="Genomic_DNA"/>
</dbReference>
<feature type="transmembrane region" description="Helical" evidence="7">
    <location>
        <begin position="60"/>
        <end position="82"/>
    </location>
</feature>
<evidence type="ECO:0000256" key="7">
    <source>
        <dbReference type="SAM" id="Phobius"/>
    </source>
</evidence>
<dbReference type="PANTHER" id="PTHR47371">
    <property type="entry name" value="LIPOTEICHOIC ACID SYNTHASE"/>
    <property type="match status" value="1"/>
</dbReference>
<evidence type="ECO:0000256" key="3">
    <source>
        <dbReference type="ARBA" id="ARBA00022475"/>
    </source>
</evidence>
<name>A0ABT2S8K6_9FIRM</name>
<dbReference type="Pfam" id="PF00884">
    <property type="entry name" value="Sulfatase"/>
    <property type="match status" value="1"/>
</dbReference>
<evidence type="ECO:0000256" key="2">
    <source>
        <dbReference type="ARBA" id="ARBA00004936"/>
    </source>
</evidence>
<dbReference type="SUPFAM" id="SSF53649">
    <property type="entry name" value="Alkaline phosphatase-like"/>
    <property type="match status" value="1"/>
</dbReference>
<dbReference type="InterPro" id="IPR050448">
    <property type="entry name" value="OpgB/LTA_synthase_biosynth"/>
</dbReference>
<keyword evidence="3" id="KW-1003">Cell membrane</keyword>
<gene>
    <name evidence="9" type="ORF">OCV65_11860</name>
</gene>
<evidence type="ECO:0000256" key="4">
    <source>
        <dbReference type="ARBA" id="ARBA00022692"/>
    </source>
</evidence>
<dbReference type="PANTHER" id="PTHR47371:SF3">
    <property type="entry name" value="PHOSPHOGLYCEROL TRANSFERASE I"/>
    <property type="match status" value="1"/>
</dbReference>
<evidence type="ECO:0000313" key="9">
    <source>
        <dbReference type="EMBL" id="MCU6700922.1"/>
    </source>
</evidence>
<comment type="subcellular location">
    <subcellularLocation>
        <location evidence="1">Cell membrane</location>
        <topology evidence="1">Multi-pass membrane protein</topology>
    </subcellularLocation>
</comment>
<evidence type="ECO:0000259" key="8">
    <source>
        <dbReference type="Pfam" id="PF00884"/>
    </source>
</evidence>
<proteinExistence type="predicted"/>
<dbReference type="RefSeq" id="WP_262582228.1">
    <property type="nucleotide sequence ID" value="NZ_JAOQJV010000020.1"/>
</dbReference>
<dbReference type="CDD" id="cd16015">
    <property type="entry name" value="LTA_synthase"/>
    <property type="match status" value="1"/>
</dbReference>
<protein>
    <submittedName>
        <fullName evidence="9">LTA synthase family protein</fullName>
    </submittedName>
</protein>
<reference evidence="9 10" key="1">
    <citation type="journal article" date="2021" name="ISME Commun">
        <title>Automated analysis of genomic sequences facilitates high-throughput and comprehensive description of bacteria.</title>
        <authorList>
            <person name="Hitch T.C.A."/>
        </authorList>
    </citation>
    <scope>NUCLEOTIDE SEQUENCE [LARGE SCALE GENOMIC DNA]</scope>
    <source>
        <strain evidence="9 10">Sanger_02</strain>
    </source>
</reference>
<keyword evidence="10" id="KW-1185">Reference proteome</keyword>
<keyword evidence="4 7" id="KW-0812">Transmembrane</keyword>